<feature type="transmembrane region" description="Helical" evidence="2">
    <location>
        <begin position="53"/>
        <end position="73"/>
    </location>
</feature>
<sequence length="189" mass="20463">MEQNNDFNSAALNAWYATKLERDKHLFSISSVGLGLLVTLATTIGFNSIYAAIMFCLAVFAFLACICAVLWIFNANADHLVRVVAGSDESSPLLSILDRTAWISFLLGMVFSVILSVFSAIDNVNKEPIMSDNKTTETTLTGIGGMESFNEIANMRKAIEQSSSSNTSNSQQPTASTQTNQTTNSQPSE</sequence>
<gene>
    <name evidence="3" type="ORF">AL538_02680</name>
</gene>
<feature type="transmembrane region" description="Helical" evidence="2">
    <location>
        <begin position="25"/>
        <end position="46"/>
    </location>
</feature>
<evidence type="ECO:0000256" key="1">
    <source>
        <dbReference type="SAM" id="MobiDB-lite"/>
    </source>
</evidence>
<dbReference type="RefSeq" id="WP_061065162.1">
    <property type="nucleotide sequence ID" value="NZ_CP014038.2"/>
</dbReference>
<keyword evidence="2" id="KW-1133">Transmembrane helix</keyword>
<name>A0ABN4KUD7_VIBHA</name>
<accession>A0ABN4KUD7</accession>
<evidence type="ECO:0000313" key="4">
    <source>
        <dbReference type="Proteomes" id="UP000067422"/>
    </source>
</evidence>
<keyword evidence="2" id="KW-0812">Transmembrane</keyword>
<evidence type="ECO:0000313" key="3">
    <source>
        <dbReference type="EMBL" id="AMF96714.1"/>
    </source>
</evidence>
<feature type="region of interest" description="Disordered" evidence="1">
    <location>
        <begin position="160"/>
        <end position="189"/>
    </location>
</feature>
<keyword evidence="2" id="KW-0472">Membrane</keyword>
<dbReference type="Proteomes" id="UP000067422">
    <property type="component" value="Chromosome 1"/>
</dbReference>
<organism evidence="3 4">
    <name type="scientific">Vibrio harveyi</name>
    <name type="common">Beneckea harveyi</name>
    <dbReference type="NCBI Taxonomy" id="669"/>
    <lineage>
        <taxon>Bacteria</taxon>
        <taxon>Pseudomonadati</taxon>
        <taxon>Pseudomonadota</taxon>
        <taxon>Gammaproteobacteria</taxon>
        <taxon>Vibrionales</taxon>
        <taxon>Vibrionaceae</taxon>
        <taxon>Vibrio</taxon>
    </lineage>
</organism>
<evidence type="ECO:0000256" key="2">
    <source>
        <dbReference type="SAM" id="Phobius"/>
    </source>
</evidence>
<dbReference type="EMBL" id="CP014038">
    <property type="protein sequence ID" value="AMF96714.1"/>
    <property type="molecule type" value="Genomic_DNA"/>
</dbReference>
<reference evidence="3" key="1">
    <citation type="submission" date="2018-01" db="EMBL/GenBank/DDBJ databases">
        <title>FDA dAtabase for Regulatory Grade micrObial Sequences (FDA-ARGOS): Supporting development and validation of Infectious Disease Dx tests.</title>
        <authorList>
            <person name="Hoffmann M."/>
            <person name="Allard M."/>
            <person name="Evans P."/>
            <person name="Brown E."/>
            <person name="Tallon L."/>
            <person name="Sadzewicz L."/>
            <person name="Sengamalay N."/>
            <person name="Ott S."/>
            <person name="Godinez A."/>
            <person name="Nagaraj S."/>
            <person name="Vyas G."/>
            <person name="Aluvathingal J."/>
            <person name="Nadendla S."/>
            <person name="Geyer C."/>
            <person name="Sichtig H."/>
        </authorList>
    </citation>
    <scope>NUCLEOTIDE SEQUENCE</scope>
    <source>
        <strain evidence="3">FDAARGOS_107</strain>
    </source>
</reference>
<feature type="compositionally biased region" description="Low complexity" evidence="1">
    <location>
        <begin position="161"/>
        <end position="189"/>
    </location>
</feature>
<keyword evidence="4" id="KW-1185">Reference proteome</keyword>
<proteinExistence type="predicted"/>
<feature type="transmembrane region" description="Helical" evidence="2">
    <location>
        <begin position="101"/>
        <end position="121"/>
    </location>
</feature>
<protein>
    <submittedName>
        <fullName evidence="3">Uncharacterized protein</fullName>
    </submittedName>
</protein>